<gene>
    <name evidence="1" type="ORF">A1QO_04165</name>
</gene>
<dbReference type="Proteomes" id="UP000094741">
    <property type="component" value="Unassembled WGS sequence"/>
</dbReference>
<proteinExistence type="predicted"/>
<evidence type="ECO:0000313" key="2">
    <source>
        <dbReference type="Proteomes" id="UP000094741"/>
    </source>
</evidence>
<comment type="caution">
    <text evidence="1">The sequence shown here is derived from an EMBL/GenBank/DDBJ whole genome shotgun (WGS) entry which is preliminary data.</text>
</comment>
<evidence type="ECO:0000313" key="1">
    <source>
        <dbReference type="EMBL" id="OEE37307.1"/>
    </source>
</evidence>
<organism evidence="1 2">
    <name type="scientific">Vibrio genomosp. F10 str. ZF-129</name>
    <dbReference type="NCBI Taxonomy" id="1187848"/>
    <lineage>
        <taxon>Bacteria</taxon>
        <taxon>Pseudomonadati</taxon>
        <taxon>Pseudomonadota</taxon>
        <taxon>Gammaproteobacteria</taxon>
        <taxon>Vibrionales</taxon>
        <taxon>Vibrionaceae</taxon>
        <taxon>Vibrio</taxon>
    </lineage>
</organism>
<name>A0A1E5BJS4_9VIBR</name>
<dbReference type="STRING" id="1187848.A1QO_04165"/>
<dbReference type="RefSeq" id="WP_017041787.1">
    <property type="nucleotide sequence ID" value="NZ_AJYQ02000020.1"/>
</dbReference>
<dbReference type="AlphaFoldDB" id="A0A1E5BJS4"/>
<dbReference type="EMBL" id="AJYQ02000020">
    <property type="protein sequence ID" value="OEE37307.1"/>
    <property type="molecule type" value="Genomic_DNA"/>
</dbReference>
<accession>A0A1E5BJS4</accession>
<reference evidence="1 2" key="1">
    <citation type="journal article" date="2012" name="Science">
        <title>Ecological populations of bacteria act as socially cohesive units of antibiotic production and resistance.</title>
        <authorList>
            <person name="Cordero O.X."/>
            <person name="Wildschutte H."/>
            <person name="Kirkup B."/>
            <person name="Proehl S."/>
            <person name="Ngo L."/>
            <person name="Hussain F."/>
            <person name="Le Roux F."/>
            <person name="Mincer T."/>
            <person name="Polz M.F."/>
        </authorList>
    </citation>
    <scope>NUCLEOTIDE SEQUENCE [LARGE SCALE GENOMIC DNA]</scope>
    <source>
        <strain evidence="1 2">ZF-129</strain>
    </source>
</reference>
<protein>
    <submittedName>
        <fullName evidence="1">Uncharacterized protein</fullName>
    </submittedName>
</protein>
<sequence length="129" mass="14805">MEQIVIKSKKHFFEMAQNHRVKRIMIGGISLDDWDAKVKETIAHAQRLNVQKADIELNDSGLFIQGRKLLKPVFPREVTGELVIHAAKTSFVSKNHPVSWADKPDFKLINNGLELTTFDNSVIRYELLH</sequence>